<dbReference type="GO" id="GO:0005737">
    <property type="term" value="C:cytoplasm"/>
    <property type="evidence" value="ECO:0007669"/>
    <property type="project" value="TreeGrafter"/>
</dbReference>
<evidence type="ECO:0000259" key="3">
    <source>
        <dbReference type="Pfam" id="PF00156"/>
    </source>
</evidence>
<reference evidence="5" key="1">
    <citation type="submission" date="2021-02" db="EMBL/GenBank/DDBJ databases">
        <title>PHA producing bacteria isolated from coastal sediment in Guangdong, Shenzhen.</title>
        <authorList>
            <person name="Zheng W."/>
            <person name="Yu S."/>
            <person name="Huang Y."/>
        </authorList>
    </citation>
    <scope>NUCLEOTIDE SEQUENCE</scope>
    <source>
        <strain evidence="5">TN14-10</strain>
    </source>
</reference>
<dbReference type="GO" id="GO:0004749">
    <property type="term" value="F:ribose phosphate diphosphokinase activity"/>
    <property type="evidence" value="ECO:0007669"/>
    <property type="project" value="UniProtKB-EC"/>
</dbReference>
<dbReference type="InterPro" id="IPR029057">
    <property type="entry name" value="PRTase-like"/>
</dbReference>
<protein>
    <submittedName>
        <fullName evidence="5">Ribose-phosphate diphosphokinase</fullName>
        <ecNumber evidence="5">2.7.6.1</ecNumber>
    </submittedName>
</protein>
<dbReference type="GO" id="GO:0000287">
    <property type="term" value="F:magnesium ion binding"/>
    <property type="evidence" value="ECO:0007669"/>
    <property type="project" value="InterPro"/>
</dbReference>
<feature type="domain" description="Ribose-phosphate pyrophosphokinase N-terminal" evidence="4">
    <location>
        <begin position="29"/>
        <end position="128"/>
    </location>
</feature>
<dbReference type="NCBIfam" id="NF005537">
    <property type="entry name" value="PRK07199.1"/>
    <property type="match status" value="1"/>
</dbReference>
<keyword evidence="1 2" id="KW-0545">Nucleotide biosynthesis</keyword>
<dbReference type="SUPFAM" id="SSF53271">
    <property type="entry name" value="PRTase-like"/>
    <property type="match status" value="2"/>
</dbReference>
<dbReference type="InterPro" id="IPR005946">
    <property type="entry name" value="Rib-P_diPkinase"/>
</dbReference>
<keyword evidence="5" id="KW-0808">Transferase</keyword>
<sequence length="315" mass="34528">MSLQPRTTTPEEDGEEKGRAVVFALEPHPLQPSLATLLCADSGDFTTRQFPDGESYLRIATPVAGRPCIVVADLSHPNAKYLPLIFMLETLRELGASTVGLVAPYLSYMRQDRRFIQGEAVTSRIFAADISRHIDWLVTVDPHLHRYHSLDEIYRVPSHVVQGAPALADWLKNKQNLVLVGPDAESEQWVSGIAERSGHPFVIGSKVRRGDRDVQVTLPSMDAFRTHTAMIIDDVISSGQTILQCIRALRDQGVDRIACAAVHGIFADGVDEDLMAAGLESLVTTNTVVHQSNAVDISPLLVEPIVTCLLAEQHS</sequence>
<name>A0A939IML1_9GAMM</name>
<organism evidence="5 6">
    <name type="scientific">Parahaliea mediterranea</name>
    <dbReference type="NCBI Taxonomy" id="651086"/>
    <lineage>
        <taxon>Bacteria</taxon>
        <taxon>Pseudomonadati</taxon>
        <taxon>Pseudomonadota</taxon>
        <taxon>Gammaproteobacteria</taxon>
        <taxon>Cellvibrionales</taxon>
        <taxon>Halieaceae</taxon>
        <taxon>Parahaliea</taxon>
    </lineage>
</organism>
<dbReference type="PANTHER" id="PTHR10210:SF41">
    <property type="entry name" value="RIBOSE-PHOSPHATE PYROPHOSPHOKINASE 1, CHLOROPLASTIC"/>
    <property type="match status" value="1"/>
</dbReference>
<dbReference type="AlphaFoldDB" id="A0A939IML1"/>
<comment type="similarity">
    <text evidence="2">Belongs to the ribose-phosphate pyrophosphokinase family.</text>
</comment>
<evidence type="ECO:0000313" key="5">
    <source>
        <dbReference type="EMBL" id="MBN7797640.1"/>
    </source>
</evidence>
<dbReference type="SMART" id="SM01400">
    <property type="entry name" value="Pribosyltran_N"/>
    <property type="match status" value="1"/>
</dbReference>
<dbReference type="InterPro" id="IPR000836">
    <property type="entry name" value="PRTase_dom"/>
</dbReference>
<dbReference type="Proteomes" id="UP000664303">
    <property type="component" value="Unassembled WGS sequence"/>
</dbReference>
<dbReference type="EC" id="2.7.6.1" evidence="5"/>
<feature type="domain" description="Phosphoribosyltransferase" evidence="3">
    <location>
        <begin position="167"/>
        <end position="263"/>
    </location>
</feature>
<dbReference type="Gene3D" id="3.40.50.2020">
    <property type="match status" value="2"/>
</dbReference>
<keyword evidence="6" id="KW-1185">Reference proteome</keyword>
<dbReference type="GO" id="GO:0002189">
    <property type="term" value="C:ribose phosphate diphosphokinase complex"/>
    <property type="evidence" value="ECO:0007669"/>
    <property type="project" value="TreeGrafter"/>
</dbReference>
<evidence type="ECO:0000256" key="2">
    <source>
        <dbReference type="RuleBase" id="RU004324"/>
    </source>
</evidence>
<dbReference type="InterPro" id="IPR029099">
    <property type="entry name" value="Pribosyltran_N"/>
</dbReference>
<dbReference type="EMBL" id="JAFKCZ010000009">
    <property type="protein sequence ID" value="MBN7797640.1"/>
    <property type="molecule type" value="Genomic_DNA"/>
</dbReference>
<dbReference type="Pfam" id="PF00156">
    <property type="entry name" value="Pribosyltran"/>
    <property type="match status" value="1"/>
</dbReference>
<dbReference type="PANTHER" id="PTHR10210">
    <property type="entry name" value="RIBOSE-PHOSPHATE DIPHOSPHOKINASE FAMILY MEMBER"/>
    <property type="match status" value="1"/>
</dbReference>
<gene>
    <name evidence="5" type="ORF">JYP50_13600</name>
</gene>
<dbReference type="NCBIfam" id="TIGR01251">
    <property type="entry name" value="ribP_PPkin"/>
    <property type="match status" value="1"/>
</dbReference>
<evidence type="ECO:0000259" key="4">
    <source>
        <dbReference type="Pfam" id="PF13793"/>
    </source>
</evidence>
<evidence type="ECO:0000313" key="6">
    <source>
        <dbReference type="Proteomes" id="UP000664303"/>
    </source>
</evidence>
<accession>A0A939IML1</accession>
<dbReference type="Pfam" id="PF13793">
    <property type="entry name" value="Pribosyltran_N"/>
    <property type="match status" value="1"/>
</dbReference>
<dbReference type="GO" id="GO:0006164">
    <property type="term" value="P:purine nucleotide biosynthetic process"/>
    <property type="evidence" value="ECO:0007669"/>
    <property type="project" value="TreeGrafter"/>
</dbReference>
<evidence type="ECO:0000256" key="1">
    <source>
        <dbReference type="ARBA" id="ARBA00022727"/>
    </source>
</evidence>
<comment type="caution">
    <text evidence="5">The sequence shown here is derived from an EMBL/GenBank/DDBJ whole genome shotgun (WGS) entry which is preliminary data.</text>
</comment>
<proteinExistence type="inferred from homology"/>
<dbReference type="GO" id="GO:0006015">
    <property type="term" value="P:5-phosphoribose 1-diphosphate biosynthetic process"/>
    <property type="evidence" value="ECO:0007669"/>
    <property type="project" value="TreeGrafter"/>
</dbReference>
<dbReference type="CDD" id="cd06223">
    <property type="entry name" value="PRTases_typeI"/>
    <property type="match status" value="1"/>
</dbReference>